<sequence>MADDPTVDGPSLDNVNPTAQPSSYPDLAQAIDSLAQTMSRALQGANVVVDVQQLRTILQALQQTNHLLNQLIQQGNERDQEMKQRMDSIENNVAELRSNSNWEHTTSFARTMNATRTDVIEPVPPKPGLPAYDPEIFPRTVGQMSRLTEAECDELAASWGIRFGPRNVSVSMKREKIGYFIGQPYSD</sequence>
<evidence type="ECO:0000313" key="3">
    <source>
        <dbReference type="EMBL" id="TFY74685.1"/>
    </source>
</evidence>
<feature type="coiled-coil region" evidence="1">
    <location>
        <begin position="51"/>
        <end position="99"/>
    </location>
</feature>
<name>A0A4Y9ZJB8_9AGAM</name>
<accession>A0A4Y9ZJB8</accession>
<gene>
    <name evidence="3" type="ORF">EWM64_g9327</name>
</gene>
<dbReference type="Proteomes" id="UP000298061">
    <property type="component" value="Unassembled WGS sequence"/>
</dbReference>
<protein>
    <submittedName>
        <fullName evidence="3">Uncharacterized protein</fullName>
    </submittedName>
</protein>
<evidence type="ECO:0000256" key="1">
    <source>
        <dbReference type="SAM" id="Coils"/>
    </source>
</evidence>
<dbReference type="EMBL" id="SFCI01001940">
    <property type="protein sequence ID" value="TFY74685.1"/>
    <property type="molecule type" value="Genomic_DNA"/>
</dbReference>
<feature type="compositionally biased region" description="Polar residues" evidence="2">
    <location>
        <begin position="13"/>
        <end position="22"/>
    </location>
</feature>
<feature type="region of interest" description="Disordered" evidence="2">
    <location>
        <begin position="1"/>
        <end position="22"/>
    </location>
</feature>
<reference evidence="3 4" key="1">
    <citation type="submission" date="2019-02" db="EMBL/GenBank/DDBJ databases">
        <title>Genome sequencing of the rare red list fungi Hericium alpestre (H. flagellum).</title>
        <authorList>
            <person name="Buettner E."/>
            <person name="Kellner H."/>
        </authorList>
    </citation>
    <scope>NUCLEOTIDE SEQUENCE [LARGE SCALE GENOMIC DNA]</scope>
    <source>
        <strain evidence="3 4">DSM 108284</strain>
    </source>
</reference>
<dbReference type="AlphaFoldDB" id="A0A4Y9ZJB8"/>
<keyword evidence="1" id="KW-0175">Coiled coil</keyword>
<proteinExistence type="predicted"/>
<dbReference type="OrthoDB" id="7490514at2759"/>
<organism evidence="3 4">
    <name type="scientific">Hericium alpestre</name>
    <dbReference type="NCBI Taxonomy" id="135208"/>
    <lineage>
        <taxon>Eukaryota</taxon>
        <taxon>Fungi</taxon>
        <taxon>Dikarya</taxon>
        <taxon>Basidiomycota</taxon>
        <taxon>Agaricomycotina</taxon>
        <taxon>Agaricomycetes</taxon>
        <taxon>Russulales</taxon>
        <taxon>Hericiaceae</taxon>
        <taxon>Hericium</taxon>
    </lineage>
</organism>
<evidence type="ECO:0000313" key="4">
    <source>
        <dbReference type="Proteomes" id="UP000298061"/>
    </source>
</evidence>
<comment type="caution">
    <text evidence="3">The sequence shown here is derived from an EMBL/GenBank/DDBJ whole genome shotgun (WGS) entry which is preliminary data.</text>
</comment>
<evidence type="ECO:0000256" key="2">
    <source>
        <dbReference type="SAM" id="MobiDB-lite"/>
    </source>
</evidence>
<keyword evidence="4" id="KW-1185">Reference proteome</keyword>